<feature type="transmembrane region" description="Helical" evidence="6">
    <location>
        <begin position="178"/>
        <end position="200"/>
    </location>
</feature>
<keyword evidence="2 6" id="KW-0812">Transmembrane</keyword>
<dbReference type="FunFam" id="1.20.1720.10:FF:000012">
    <property type="entry name" value="MFS toxin efflux pump (AflT)"/>
    <property type="match status" value="1"/>
</dbReference>
<feature type="domain" description="Major facilitator superfamily (MFS) profile" evidence="7">
    <location>
        <begin position="25"/>
        <end position="515"/>
    </location>
</feature>
<feature type="transmembrane region" description="Helical" evidence="6">
    <location>
        <begin position="89"/>
        <end position="108"/>
    </location>
</feature>
<evidence type="ECO:0000256" key="1">
    <source>
        <dbReference type="ARBA" id="ARBA00004141"/>
    </source>
</evidence>
<evidence type="ECO:0000313" key="8">
    <source>
        <dbReference type="EMBL" id="KAF2149693.1"/>
    </source>
</evidence>
<feature type="transmembrane region" description="Helical" evidence="6">
    <location>
        <begin position="20"/>
        <end position="39"/>
    </location>
</feature>
<dbReference type="PROSITE" id="PS50850">
    <property type="entry name" value="MFS"/>
    <property type="match status" value="1"/>
</dbReference>
<accession>A0A9P4ITF6</accession>
<dbReference type="FunFam" id="1.20.1250.20:FF:000196">
    <property type="entry name" value="MFS toxin efflux pump (AflT)"/>
    <property type="match status" value="1"/>
</dbReference>
<name>A0A9P4ITF6_9PEZI</name>
<keyword evidence="3 6" id="KW-1133">Transmembrane helix</keyword>
<dbReference type="Pfam" id="PF07690">
    <property type="entry name" value="MFS_1"/>
    <property type="match status" value="1"/>
</dbReference>
<dbReference type="GO" id="GO:0022857">
    <property type="term" value="F:transmembrane transporter activity"/>
    <property type="evidence" value="ECO:0007669"/>
    <property type="project" value="InterPro"/>
</dbReference>
<dbReference type="AlphaFoldDB" id="A0A9P4ITF6"/>
<dbReference type="CDD" id="cd17502">
    <property type="entry name" value="MFS_Azr1_MDR_like"/>
    <property type="match status" value="1"/>
</dbReference>
<gene>
    <name evidence="8" type="ORF">K461DRAFT_231179</name>
</gene>
<dbReference type="Gene3D" id="1.20.1720.10">
    <property type="entry name" value="Multidrug resistance protein D"/>
    <property type="match status" value="1"/>
</dbReference>
<evidence type="ECO:0000256" key="6">
    <source>
        <dbReference type="SAM" id="Phobius"/>
    </source>
</evidence>
<dbReference type="PANTHER" id="PTHR23501:SF201">
    <property type="entry name" value="MFS AFLATOXIN EFFLUX PUMP"/>
    <property type="match status" value="1"/>
</dbReference>
<evidence type="ECO:0000256" key="2">
    <source>
        <dbReference type="ARBA" id="ARBA00022692"/>
    </source>
</evidence>
<feature type="transmembrane region" description="Helical" evidence="6">
    <location>
        <begin position="351"/>
        <end position="372"/>
    </location>
</feature>
<feature type="transmembrane region" description="Helical" evidence="6">
    <location>
        <begin position="60"/>
        <end position="83"/>
    </location>
</feature>
<protein>
    <submittedName>
        <fullName evidence="8">MFS general substrate transporter</fullName>
    </submittedName>
</protein>
<dbReference type="PANTHER" id="PTHR23501">
    <property type="entry name" value="MAJOR FACILITATOR SUPERFAMILY"/>
    <property type="match status" value="1"/>
</dbReference>
<feature type="transmembrane region" description="Helical" evidence="6">
    <location>
        <begin position="220"/>
        <end position="238"/>
    </location>
</feature>
<feature type="transmembrane region" description="Helical" evidence="6">
    <location>
        <begin position="147"/>
        <end position="166"/>
    </location>
</feature>
<reference evidence="8" key="1">
    <citation type="journal article" date="2020" name="Stud. Mycol.">
        <title>101 Dothideomycetes genomes: a test case for predicting lifestyles and emergence of pathogens.</title>
        <authorList>
            <person name="Haridas S."/>
            <person name="Albert R."/>
            <person name="Binder M."/>
            <person name="Bloem J."/>
            <person name="Labutti K."/>
            <person name="Salamov A."/>
            <person name="Andreopoulos B."/>
            <person name="Baker S."/>
            <person name="Barry K."/>
            <person name="Bills G."/>
            <person name="Bluhm B."/>
            <person name="Cannon C."/>
            <person name="Castanera R."/>
            <person name="Culley D."/>
            <person name="Daum C."/>
            <person name="Ezra D."/>
            <person name="Gonzalez J."/>
            <person name="Henrissat B."/>
            <person name="Kuo A."/>
            <person name="Liang C."/>
            <person name="Lipzen A."/>
            <person name="Lutzoni F."/>
            <person name="Magnuson J."/>
            <person name="Mondo S."/>
            <person name="Nolan M."/>
            <person name="Ohm R."/>
            <person name="Pangilinan J."/>
            <person name="Park H.-J."/>
            <person name="Ramirez L."/>
            <person name="Alfaro M."/>
            <person name="Sun H."/>
            <person name="Tritt A."/>
            <person name="Yoshinaga Y."/>
            <person name="Zwiers L.-H."/>
            <person name="Turgeon B."/>
            <person name="Goodwin S."/>
            <person name="Spatafora J."/>
            <person name="Crous P."/>
            <person name="Grigoriev I."/>
        </authorList>
    </citation>
    <scope>NUCLEOTIDE SEQUENCE</scope>
    <source>
        <strain evidence="8">CBS 260.36</strain>
    </source>
</reference>
<comment type="subcellular location">
    <subcellularLocation>
        <location evidence="1">Membrane</location>
        <topology evidence="1">Multi-pass membrane protein</topology>
    </subcellularLocation>
</comment>
<evidence type="ECO:0000256" key="3">
    <source>
        <dbReference type="ARBA" id="ARBA00022989"/>
    </source>
</evidence>
<feature type="transmembrane region" description="Helical" evidence="6">
    <location>
        <begin position="416"/>
        <end position="438"/>
    </location>
</feature>
<dbReference type="GO" id="GO:0005886">
    <property type="term" value="C:plasma membrane"/>
    <property type="evidence" value="ECO:0007669"/>
    <property type="project" value="TreeGrafter"/>
</dbReference>
<feature type="transmembrane region" description="Helical" evidence="6">
    <location>
        <begin position="250"/>
        <end position="267"/>
    </location>
</feature>
<feature type="compositionally biased region" description="Basic and acidic residues" evidence="5">
    <location>
        <begin position="528"/>
        <end position="538"/>
    </location>
</feature>
<sequence>MSGNPSGAGPGGLQQYPPTSKVAVIMVALYLAMFLIALDRTIIGTAIPSITNDFHSLGDVGWYGSAYLVTSSAFQLLFGRIYTFYPTKLVYLTSLVIFEIGSAICGAAPSSTAFIVGRAIAGLGSAGVWSGNIVIMIPVVPLEKRPIYQGILGAVFGISSVIAPLLGGAFTDRVSWRWCFYINLPIGAVTMVIIMFILSAPPPRKAATSTKEKVLELDPLGTIVFVPAIVCLLLALQWGGSDYPWTSWRVILCLVLFAVLIVTFAAIQILDKDHATIPINVITNRSILAGFIFALGLAGAMLVFAYYVPIWFQAVKGVTAVKSGIDTLPNIIAVVIASNIAGFSVSRLGYYTPYLICSAVLMAIGAGLITTWKVDTYHAAWIGYQVLFGFGQGLGMQQPGTAAQTVLERADVPVGISVMFFAQNLGGAIFISVANNIFGNKLMSYLEAIPGLTDTIDVARLSHAGATDLRKSVPEDQLAAVLVAYNKAVIDAFYVALGTAAMTILPALAMEWKSVKGKQGGAPPKAGLDAEKAETSKE</sequence>
<dbReference type="OrthoDB" id="10021397at2759"/>
<feature type="transmembrane region" description="Helical" evidence="6">
    <location>
        <begin position="328"/>
        <end position="345"/>
    </location>
</feature>
<dbReference type="EMBL" id="ML996091">
    <property type="protein sequence ID" value="KAF2149693.1"/>
    <property type="molecule type" value="Genomic_DNA"/>
</dbReference>
<proteinExistence type="predicted"/>
<dbReference type="Proteomes" id="UP000799439">
    <property type="component" value="Unassembled WGS sequence"/>
</dbReference>
<evidence type="ECO:0000256" key="4">
    <source>
        <dbReference type="ARBA" id="ARBA00023136"/>
    </source>
</evidence>
<evidence type="ECO:0000313" key="9">
    <source>
        <dbReference type="Proteomes" id="UP000799439"/>
    </source>
</evidence>
<organism evidence="8 9">
    <name type="scientific">Myriangium duriaei CBS 260.36</name>
    <dbReference type="NCBI Taxonomy" id="1168546"/>
    <lineage>
        <taxon>Eukaryota</taxon>
        <taxon>Fungi</taxon>
        <taxon>Dikarya</taxon>
        <taxon>Ascomycota</taxon>
        <taxon>Pezizomycotina</taxon>
        <taxon>Dothideomycetes</taxon>
        <taxon>Dothideomycetidae</taxon>
        <taxon>Myriangiales</taxon>
        <taxon>Myriangiaceae</taxon>
        <taxon>Myriangium</taxon>
    </lineage>
</organism>
<evidence type="ECO:0000259" key="7">
    <source>
        <dbReference type="PROSITE" id="PS50850"/>
    </source>
</evidence>
<dbReference type="InterPro" id="IPR036259">
    <property type="entry name" value="MFS_trans_sf"/>
</dbReference>
<keyword evidence="9" id="KW-1185">Reference proteome</keyword>
<dbReference type="Gene3D" id="1.20.1250.20">
    <property type="entry name" value="MFS general substrate transporter like domains"/>
    <property type="match status" value="1"/>
</dbReference>
<evidence type="ECO:0000256" key="5">
    <source>
        <dbReference type="SAM" id="MobiDB-lite"/>
    </source>
</evidence>
<feature type="transmembrane region" description="Helical" evidence="6">
    <location>
        <begin position="287"/>
        <end position="308"/>
    </location>
</feature>
<feature type="transmembrane region" description="Helical" evidence="6">
    <location>
        <begin position="379"/>
        <end position="396"/>
    </location>
</feature>
<feature type="region of interest" description="Disordered" evidence="5">
    <location>
        <begin position="516"/>
        <end position="538"/>
    </location>
</feature>
<dbReference type="SUPFAM" id="SSF103473">
    <property type="entry name" value="MFS general substrate transporter"/>
    <property type="match status" value="1"/>
</dbReference>
<feature type="transmembrane region" description="Helical" evidence="6">
    <location>
        <begin position="120"/>
        <end position="141"/>
    </location>
</feature>
<dbReference type="InterPro" id="IPR011701">
    <property type="entry name" value="MFS"/>
</dbReference>
<comment type="caution">
    <text evidence="8">The sequence shown here is derived from an EMBL/GenBank/DDBJ whole genome shotgun (WGS) entry which is preliminary data.</text>
</comment>
<keyword evidence="4 6" id="KW-0472">Membrane</keyword>
<dbReference type="InterPro" id="IPR020846">
    <property type="entry name" value="MFS_dom"/>
</dbReference>